<keyword evidence="4" id="KW-1185">Reference proteome</keyword>
<evidence type="ECO:0000313" key="3">
    <source>
        <dbReference type="EMBL" id="NHF63656.1"/>
    </source>
</evidence>
<organism evidence="3 4">
    <name type="scientific">Microcella pacifica</name>
    <dbReference type="NCBI Taxonomy" id="2591847"/>
    <lineage>
        <taxon>Bacteria</taxon>
        <taxon>Bacillati</taxon>
        <taxon>Actinomycetota</taxon>
        <taxon>Actinomycetes</taxon>
        <taxon>Micrococcales</taxon>
        <taxon>Microbacteriaceae</taxon>
        <taxon>Microcella</taxon>
    </lineage>
</organism>
<dbReference type="Pfam" id="PF09851">
    <property type="entry name" value="SHOCT"/>
    <property type="match status" value="1"/>
</dbReference>
<reference evidence="3 4" key="1">
    <citation type="submission" date="2020-03" db="EMBL/GenBank/DDBJ databases">
        <title>Chryseoglobus sp. isolated from a deep-sea seamount.</title>
        <authorList>
            <person name="Zhang D.-C."/>
        </authorList>
    </citation>
    <scope>NUCLEOTIDE SEQUENCE [LARGE SCALE GENOMIC DNA]</scope>
    <source>
        <strain evidence="3 4">KN1116</strain>
    </source>
</reference>
<dbReference type="InterPro" id="IPR018649">
    <property type="entry name" value="SHOCT"/>
</dbReference>
<keyword evidence="1" id="KW-0472">Membrane</keyword>
<feature type="transmembrane region" description="Helical" evidence="1">
    <location>
        <begin position="12"/>
        <end position="32"/>
    </location>
</feature>
<keyword evidence="1" id="KW-1133">Transmembrane helix</keyword>
<comment type="caution">
    <text evidence="3">The sequence shown here is derived from an EMBL/GenBank/DDBJ whole genome shotgun (WGS) entry which is preliminary data.</text>
</comment>
<feature type="domain" description="SHOCT" evidence="2">
    <location>
        <begin position="52"/>
        <end position="77"/>
    </location>
</feature>
<protein>
    <submittedName>
        <fullName evidence="3">SHOCT domain-containing protein</fullName>
    </submittedName>
</protein>
<dbReference type="OrthoDB" id="3748887at2"/>
<accession>A0A9E5JRJ5</accession>
<proteinExistence type="predicted"/>
<dbReference type="CDD" id="cd11586">
    <property type="entry name" value="VbhA_like"/>
    <property type="match status" value="1"/>
</dbReference>
<name>A0A9E5JRJ5_9MICO</name>
<dbReference type="Proteomes" id="UP000818266">
    <property type="component" value="Unassembled WGS sequence"/>
</dbReference>
<gene>
    <name evidence="3" type="ORF">FK219_010485</name>
</gene>
<sequence>MMWGYGYDGWAWMWVVGSLFVIGVVVLVVVLVRNSTARTSAGTPPVAMTSTPRQILDERYARGELTTDEYRERVETLGGTP</sequence>
<dbReference type="InterPro" id="IPR033788">
    <property type="entry name" value="VbhA-like"/>
</dbReference>
<evidence type="ECO:0000256" key="1">
    <source>
        <dbReference type="SAM" id="Phobius"/>
    </source>
</evidence>
<dbReference type="AlphaFoldDB" id="A0A9E5JRJ5"/>
<keyword evidence="1" id="KW-0812">Transmembrane</keyword>
<evidence type="ECO:0000313" key="4">
    <source>
        <dbReference type="Proteomes" id="UP000818266"/>
    </source>
</evidence>
<dbReference type="EMBL" id="VIKT02000018">
    <property type="protein sequence ID" value="NHF63656.1"/>
    <property type="molecule type" value="Genomic_DNA"/>
</dbReference>
<evidence type="ECO:0000259" key="2">
    <source>
        <dbReference type="Pfam" id="PF09851"/>
    </source>
</evidence>